<comment type="caution">
    <text evidence="4">The sequence shown here is derived from an EMBL/GenBank/DDBJ whole genome shotgun (WGS) entry which is preliminary data.</text>
</comment>
<organism evidence="4 5">
    <name type="scientific">Waterburya agarophytonicola KI4</name>
    <dbReference type="NCBI Taxonomy" id="2874699"/>
    <lineage>
        <taxon>Bacteria</taxon>
        <taxon>Bacillati</taxon>
        <taxon>Cyanobacteriota</taxon>
        <taxon>Cyanophyceae</taxon>
        <taxon>Pleurocapsales</taxon>
        <taxon>Hyellaceae</taxon>
        <taxon>Waterburya</taxon>
        <taxon>Waterburya agarophytonicola</taxon>
    </lineage>
</organism>
<evidence type="ECO:0000313" key="4">
    <source>
        <dbReference type="EMBL" id="MCC0178219.1"/>
    </source>
</evidence>
<dbReference type="GO" id="GO:0016151">
    <property type="term" value="F:nickel cation binding"/>
    <property type="evidence" value="ECO:0007669"/>
    <property type="project" value="UniProtKB-UniRule"/>
</dbReference>
<dbReference type="RefSeq" id="WP_229641287.1">
    <property type="nucleotide sequence ID" value="NZ_JADWDC010000038.1"/>
</dbReference>
<sequence>MIVEKTASNKYKNNLELKLKTDANNQTVCQHQYTTYPLRLSPVFRLEGANTNRAYLYLINTSPGLLANDTLDLSLHLRENTNLYLTDQAATKVHPISEEVSKATINQQITIENNSSLEFIPEPIILYQDSVLEQNTKIKLDPTAKLFLTEIILPGRLAKNEYYDFNYYFNRLQIVDSQDKLSYIDAMRLFGKNNPFKDNKLFTSLPIMGNAIAILPDLDLNLLVAEIGKQSPADIHNIETAITLLPTENGIAIRALANKTRELKNYFNSILNCLRYLTNQASLPYIPK</sequence>
<keyword evidence="3" id="KW-0963">Cytoplasm</keyword>
<comment type="subcellular location">
    <subcellularLocation>
        <location evidence="3">Cytoplasm</location>
    </subcellularLocation>
</comment>
<dbReference type="Pfam" id="PF01774">
    <property type="entry name" value="UreD"/>
    <property type="match status" value="1"/>
</dbReference>
<gene>
    <name evidence="3" type="primary">ureD</name>
    <name evidence="4" type="ORF">I4641_14655</name>
</gene>
<dbReference type="InterPro" id="IPR002669">
    <property type="entry name" value="UreD"/>
</dbReference>
<evidence type="ECO:0000256" key="2">
    <source>
        <dbReference type="ARBA" id="ARBA00023186"/>
    </source>
</evidence>
<comment type="function">
    <text evidence="3">Required for maturation of urease via the functional incorporation of the urease nickel metallocenter.</text>
</comment>
<dbReference type="GO" id="GO:0005737">
    <property type="term" value="C:cytoplasm"/>
    <property type="evidence" value="ECO:0007669"/>
    <property type="project" value="UniProtKB-SubCell"/>
</dbReference>
<evidence type="ECO:0000256" key="1">
    <source>
        <dbReference type="ARBA" id="ARBA00007177"/>
    </source>
</evidence>
<dbReference type="EMBL" id="JADWDC010000038">
    <property type="protein sequence ID" value="MCC0178219.1"/>
    <property type="molecule type" value="Genomic_DNA"/>
</dbReference>
<keyword evidence="2 3" id="KW-0143">Chaperone</keyword>
<dbReference type="PANTHER" id="PTHR33643">
    <property type="entry name" value="UREASE ACCESSORY PROTEIN D"/>
    <property type="match status" value="1"/>
</dbReference>
<keyword evidence="5" id="KW-1185">Reference proteome</keyword>
<name>A0A964BRE7_9CYAN</name>
<keyword evidence="3" id="KW-0996">Nickel insertion</keyword>
<dbReference type="PANTHER" id="PTHR33643:SF1">
    <property type="entry name" value="UREASE ACCESSORY PROTEIN D"/>
    <property type="match status" value="1"/>
</dbReference>
<dbReference type="AlphaFoldDB" id="A0A964BRE7"/>
<evidence type="ECO:0000256" key="3">
    <source>
        <dbReference type="HAMAP-Rule" id="MF_01384"/>
    </source>
</evidence>
<dbReference type="Proteomes" id="UP000729733">
    <property type="component" value="Unassembled WGS sequence"/>
</dbReference>
<comment type="similarity">
    <text evidence="1 3">Belongs to the UreD family.</text>
</comment>
<proteinExistence type="inferred from homology"/>
<protein>
    <recommendedName>
        <fullName evidence="3">Urease accessory protein UreD</fullName>
    </recommendedName>
</protein>
<comment type="subunit">
    <text evidence="3">UreD, UreF and UreG form a complex that acts as a GTP-hydrolysis-dependent molecular chaperone, activating the urease apoprotein by helping to assemble the nickel containing metallocenter of UreC. The UreE protein probably delivers the nickel.</text>
</comment>
<dbReference type="HAMAP" id="MF_01384">
    <property type="entry name" value="UreD"/>
    <property type="match status" value="1"/>
</dbReference>
<reference evidence="4" key="1">
    <citation type="journal article" date="2021" name="Antonie Van Leeuwenhoek">
        <title>Draft genome and description of Waterburya agarophytonicola gen. nov. sp. nov. (Pleurocapsales, Cyanobacteria): a seaweed symbiont.</title>
        <authorList>
            <person name="Bonthond G."/>
            <person name="Shalygin S."/>
            <person name="Bayer T."/>
            <person name="Weinberger F."/>
        </authorList>
    </citation>
    <scope>NUCLEOTIDE SEQUENCE</scope>
    <source>
        <strain evidence="4">KI4</strain>
    </source>
</reference>
<accession>A0A964BRE7</accession>
<evidence type="ECO:0000313" key="5">
    <source>
        <dbReference type="Proteomes" id="UP000729733"/>
    </source>
</evidence>